<dbReference type="AlphaFoldDB" id="A0A087LXL0"/>
<protein>
    <submittedName>
        <fullName evidence="1">Uncharacterized protein</fullName>
    </submittedName>
</protein>
<comment type="caution">
    <text evidence="1">The sequence shown here is derived from an EMBL/GenBank/DDBJ whole genome shotgun (WGS) entry which is preliminary data.</text>
</comment>
<name>A0A087LXL0_9HYPH</name>
<dbReference type="OrthoDB" id="7949805at2"/>
<keyword evidence="2" id="KW-1185">Reference proteome</keyword>
<gene>
    <name evidence="1" type="ORF">JP75_21600</name>
</gene>
<sequence length="139" mass="15607">MMSRKQALDAVKVGDIIYGIAGGGQPKLLLVYEADESGFWARHMTSQSTAKFGRDGEATWTPDDGSCTIVSTAALPPEQRDVAIALDRRIRSKPEYPDTRLTEDEIHLILSHKEFFETRLLPGTEAFVERMQRLRAVEK</sequence>
<accession>A0A087LXL0</accession>
<proteinExistence type="predicted"/>
<dbReference type="Proteomes" id="UP000028981">
    <property type="component" value="Unassembled WGS sequence"/>
</dbReference>
<dbReference type="STRING" id="46914.JP75_21600"/>
<dbReference type="EMBL" id="JQGC01000027">
    <property type="protein sequence ID" value="KFL29363.1"/>
    <property type="molecule type" value="Genomic_DNA"/>
</dbReference>
<dbReference type="RefSeq" id="WP_035086606.1">
    <property type="nucleotide sequence ID" value="NZ_JQGC01000027.1"/>
</dbReference>
<evidence type="ECO:0000313" key="2">
    <source>
        <dbReference type="Proteomes" id="UP000028981"/>
    </source>
</evidence>
<reference evidence="1 2" key="1">
    <citation type="submission" date="2014-08" db="EMBL/GenBank/DDBJ databases">
        <authorList>
            <person name="Hassan Y.I."/>
            <person name="Lepp D."/>
            <person name="Zhou T."/>
        </authorList>
    </citation>
    <scope>NUCLEOTIDE SEQUENCE [LARGE SCALE GENOMIC DNA]</scope>
    <source>
        <strain evidence="1 2">IFO13584</strain>
    </source>
</reference>
<evidence type="ECO:0000313" key="1">
    <source>
        <dbReference type="EMBL" id="KFL29363.1"/>
    </source>
</evidence>
<organism evidence="1 2">
    <name type="scientific">Devosia riboflavina</name>
    <dbReference type="NCBI Taxonomy" id="46914"/>
    <lineage>
        <taxon>Bacteria</taxon>
        <taxon>Pseudomonadati</taxon>
        <taxon>Pseudomonadota</taxon>
        <taxon>Alphaproteobacteria</taxon>
        <taxon>Hyphomicrobiales</taxon>
        <taxon>Devosiaceae</taxon>
        <taxon>Devosia</taxon>
    </lineage>
</organism>